<reference evidence="1 2" key="1">
    <citation type="journal article" date="2020" name="Biotechnol. Biofuels">
        <title>New insights from the biogas microbiome by comprehensive genome-resolved metagenomics of nearly 1600 species originating from multiple anaerobic digesters.</title>
        <authorList>
            <person name="Campanaro S."/>
            <person name="Treu L."/>
            <person name="Rodriguez-R L.M."/>
            <person name="Kovalovszki A."/>
            <person name="Ziels R.M."/>
            <person name="Maus I."/>
            <person name="Zhu X."/>
            <person name="Kougias P.G."/>
            <person name="Basile A."/>
            <person name="Luo G."/>
            <person name="Schluter A."/>
            <person name="Konstantinidis K.T."/>
            <person name="Angelidaki I."/>
        </authorList>
    </citation>
    <scope>NUCLEOTIDE SEQUENCE [LARGE SCALE GENOMIC DNA]</scope>
    <source>
        <strain evidence="1">AS06rmzACSIP_256</strain>
    </source>
</reference>
<organism evidence="1 2">
    <name type="scientific">Thauera phenolivorans</name>
    <dbReference type="NCBI Taxonomy" id="1792543"/>
    <lineage>
        <taxon>Bacteria</taxon>
        <taxon>Pseudomonadati</taxon>
        <taxon>Pseudomonadota</taxon>
        <taxon>Betaproteobacteria</taxon>
        <taxon>Rhodocyclales</taxon>
        <taxon>Zoogloeaceae</taxon>
        <taxon>Thauera</taxon>
    </lineage>
</organism>
<keyword evidence="1" id="KW-0378">Hydrolase</keyword>
<keyword evidence="1" id="KW-0547">Nucleotide-binding</keyword>
<name>A0A7X7LWJ0_9RHOO</name>
<sequence length="42" mass="4533">MLKLEQIQKSAAISGLEPGQVVRIVTTEPVGDNALTVYYKTA</sequence>
<dbReference type="EMBL" id="JAAYYV010000243">
    <property type="protein sequence ID" value="NLF54593.1"/>
    <property type="molecule type" value="Genomic_DNA"/>
</dbReference>
<proteinExistence type="predicted"/>
<keyword evidence="1" id="KW-0347">Helicase</keyword>
<keyword evidence="1" id="KW-0067">ATP-binding</keyword>
<dbReference type="Proteomes" id="UP000536534">
    <property type="component" value="Unassembled WGS sequence"/>
</dbReference>
<feature type="non-terminal residue" evidence="1">
    <location>
        <position position="42"/>
    </location>
</feature>
<accession>A0A7X7LWJ0</accession>
<gene>
    <name evidence="1" type="ORF">GX576_09430</name>
</gene>
<comment type="caution">
    <text evidence="1">The sequence shown here is derived from an EMBL/GenBank/DDBJ whole genome shotgun (WGS) entry which is preliminary data.</text>
</comment>
<dbReference type="AlphaFoldDB" id="A0A7X7LWJ0"/>
<evidence type="ECO:0000313" key="1">
    <source>
        <dbReference type="EMBL" id="NLF54593.1"/>
    </source>
</evidence>
<protein>
    <submittedName>
        <fullName evidence="1">RNA helicase</fullName>
    </submittedName>
</protein>
<dbReference type="GO" id="GO:0004386">
    <property type="term" value="F:helicase activity"/>
    <property type="evidence" value="ECO:0007669"/>
    <property type="project" value="UniProtKB-KW"/>
</dbReference>
<evidence type="ECO:0000313" key="2">
    <source>
        <dbReference type="Proteomes" id="UP000536534"/>
    </source>
</evidence>